<reference evidence="9 10" key="1">
    <citation type="submission" date="2017-03" db="EMBL/GenBank/DDBJ databases">
        <title>Complete genome sequence of Candidatus 'Thiodictyon syntrophicum' sp. nov. strain Cad16T, a photolithoautotroph purple sulfur bacterium isolated from an alpine meromictic lake.</title>
        <authorList>
            <person name="Luedin S.M."/>
            <person name="Pothier J.F."/>
            <person name="Danza F."/>
            <person name="Storelli N."/>
            <person name="Wittwer M."/>
            <person name="Tonolla M."/>
        </authorList>
    </citation>
    <scope>NUCLEOTIDE SEQUENCE [LARGE SCALE GENOMIC DNA]</scope>
    <source>
        <strain evidence="9 10">Cad16T</strain>
    </source>
</reference>
<feature type="active site" description="Charge relay system" evidence="5">
    <location>
        <position position="634"/>
    </location>
</feature>
<evidence type="ECO:0000256" key="3">
    <source>
        <dbReference type="ARBA" id="ARBA00022801"/>
    </source>
</evidence>
<dbReference type="PROSITE" id="PS00136">
    <property type="entry name" value="SUBTILASE_ASP"/>
    <property type="match status" value="1"/>
</dbReference>
<feature type="region of interest" description="Disordered" evidence="6">
    <location>
        <begin position="499"/>
        <end position="522"/>
    </location>
</feature>
<feature type="domain" description="Novel STAND NTPase 1" evidence="8">
    <location>
        <begin position="12"/>
        <end position="432"/>
    </location>
</feature>
<evidence type="ECO:0000256" key="2">
    <source>
        <dbReference type="ARBA" id="ARBA00022670"/>
    </source>
</evidence>
<evidence type="ECO:0000259" key="7">
    <source>
        <dbReference type="Pfam" id="PF00082"/>
    </source>
</evidence>
<keyword evidence="2 5" id="KW-0645">Protease</keyword>
<feature type="domain" description="Peptidase S8/S53" evidence="7">
    <location>
        <begin position="592"/>
        <end position="854"/>
    </location>
</feature>
<feature type="active site" description="Charge relay system" evidence="5">
    <location>
        <position position="838"/>
    </location>
</feature>
<dbReference type="Proteomes" id="UP000232638">
    <property type="component" value="Chromosome"/>
</dbReference>
<proteinExistence type="inferred from homology"/>
<dbReference type="RefSeq" id="WP_100917944.1">
    <property type="nucleotide sequence ID" value="NZ_CP020370.1"/>
</dbReference>
<keyword evidence="3 5" id="KW-0378">Hydrolase</keyword>
<dbReference type="CDD" id="cd07480">
    <property type="entry name" value="Peptidases_S8_12"/>
    <property type="match status" value="1"/>
</dbReference>
<evidence type="ECO:0000259" key="8">
    <source>
        <dbReference type="Pfam" id="PF20703"/>
    </source>
</evidence>
<dbReference type="InterPro" id="IPR036852">
    <property type="entry name" value="Peptidase_S8/S53_dom_sf"/>
</dbReference>
<dbReference type="InterPro" id="IPR022398">
    <property type="entry name" value="Peptidase_S8_His-AS"/>
</dbReference>
<evidence type="ECO:0000313" key="10">
    <source>
        <dbReference type="Proteomes" id="UP000232638"/>
    </source>
</evidence>
<organism evidence="9 10">
    <name type="scientific">Candidatus Thiodictyon syntrophicum</name>
    <dbReference type="NCBI Taxonomy" id="1166950"/>
    <lineage>
        <taxon>Bacteria</taxon>
        <taxon>Pseudomonadati</taxon>
        <taxon>Pseudomonadota</taxon>
        <taxon>Gammaproteobacteria</taxon>
        <taxon>Chromatiales</taxon>
        <taxon>Chromatiaceae</taxon>
        <taxon>Thiodictyon</taxon>
    </lineage>
</organism>
<dbReference type="Pfam" id="PF20703">
    <property type="entry name" value="nSTAND1"/>
    <property type="match status" value="1"/>
</dbReference>
<dbReference type="InterPro" id="IPR027417">
    <property type="entry name" value="P-loop_NTPase"/>
</dbReference>
<accession>A0A2K8U3H0</accession>
<dbReference type="GO" id="GO:0004252">
    <property type="term" value="F:serine-type endopeptidase activity"/>
    <property type="evidence" value="ECO:0007669"/>
    <property type="project" value="UniProtKB-UniRule"/>
</dbReference>
<dbReference type="GO" id="GO:0006508">
    <property type="term" value="P:proteolysis"/>
    <property type="evidence" value="ECO:0007669"/>
    <property type="project" value="UniProtKB-KW"/>
</dbReference>
<feature type="active site" description="Charge relay system" evidence="5">
    <location>
        <position position="601"/>
    </location>
</feature>
<comment type="similarity">
    <text evidence="1 5">Belongs to the peptidase S8 family.</text>
</comment>
<dbReference type="EMBL" id="CP020370">
    <property type="protein sequence ID" value="AUB80136.1"/>
    <property type="molecule type" value="Genomic_DNA"/>
</dbReference>
<dbReference type="InterPro" id="IPR023827">
    <property type="entry name" value="Peptidase_S8_Asp-AS"/>
</dbReference>
<evidence type="ECO:0008006" key="11">
    <source>
        <dbReference type="Google" id="ProtNLM"/>
    </source>
</evidence>
<dbReference type="PROSITE" id="PS00137">
    <property type="entry name" value="SUBTILASE_HIS"/>
    <property type="match status" value="1"/>
</dbReference>
<sequence length="899" mass="96054">MSAPANRTPRRPYPGLRPFRRDESDLFFGRDDQVDQLLDKLAETRFLAVIGTSGSGKSSLVRAGLLPALDSGVLTRSIAAGPAPGTRWSIAELRPGEHPFRRLAAALQRSAGFQPAMPPAAADPIAPLEQALRRGPRALPWLLGLHPLPPGERLLILVDQFEELFRYRRADPADAAAFVALLLGATAHPDCFIVITLRPEYLGDCARFPGLPEAINAGLFLTPRLTPEQLADAVQLPARLPEFGGDLSPGLVHRLLAEASGEQDQLPLVQHLLMRLWDGTAPAPDGTRLLDEAGYEALGGLQRALNDHAEEALAELTQPGQQAIAEAMFRALTERTEGERDTRRPVPVREVADLTGSTPEQVIACAAPFRRADRSLLMPPPEQDLGPDDPLDITHEALIRQWRKLQAWIIDEAEKAEMYRRLESAARRWKEGKGALWIEPDLGIALDWVDQAHPTALWAARYGGDFDLAMSFLEDGRKAHDQDEFRRLMAGFAPPGVTSYSTTRSGNASASTARPGADPPASSVYRIEHETLNGRDYRDLSRDPEVRAMAPPIPIRLIRAVVQACDGPGPQDPEGSTWGLAAIGALSSPYTGRGIRVAVLDTGIDSGHEAFQDPGLKLVQQDFTGEGNGDRNGHGTYVAGTILGRPVDGRRIGVAPGVSLALIGKVIGQSASADTGTLLRAIQWATDAGAHIISLALGFDFPALVRRGTDDGMPVELAISRALKDYRDTLQLFDALATLIAAQVQAQSRTGRGPCALLITAAGDESRRDLRPEYRVAVSPPASADGFVSVGALDTAGPPHDRLSIAPFSNCHPQVCAPGVCVLSARAGGGLVRLSGTSMASSHVAGLAALWAERELGHSGAVRIATIGALLRGRAARERLEPGTDVADVGAGLVCAPQD</sequence>
<dbReference type="InterPro" id="IPR049052">
    <property type="entry name" value="nSTAND1"/>
</dbReference>
<dbReference type="PANTHER" id="PTHR43399:SF4">
    <property type="entry name" value="CELL WALL-ASSOCIATED PROTEASE"/>
    <property type="match status" value="1"/>
</dbReference>
<gene>
    <name evidence="9" type="ORF">THSYN_03605</name>
</gene>
<dbReference type="Gene3D" id="3.40.50.200">
    <property type="entry name" value="Peptidase S8/S53 domain"/>
    <property type="match status" value="1"/>
</dbReference>
<evidence type="ECO:0000256" key="6">
    <source>
        <dbReference type="SAM" id="MobiDB-lite"/>
    </source>
</evidence>
<dbReference type="PANTHER" id="PTHR43399">
    <property type="entry name" value="SUBTILISIN-RELATED"/>
    <property type="match status" value="1"/>
</dbReference>
<evidence type="ECO:0000313" key="9">
    <source>
        <dbReference type="EMBL" id="AUB80136.1"/>
    </source>
</evidence>
<dbReference type="AlphaFoldDB" id="A0A2K8U3H0"/>
<evidence type="ECO:0000256" key="5">
    <source>
        <dbReference type="PROSITE-ProRule" id="PRU01240"/>
    </source>
</evidence>
<keyword evidence="4 5" id="KW-0720">Serine protease</keyword>
<feature type="compositionally biased region" description="Polar residues" evidence="6">
    <location>
        <begin position="499"/>
        <end position="512"/>
    </location>
</feature>
<dbReference type="InterPro" id="IPR000209">
    <property type="entry name" value="Peptidase_S8/S53_dom"/>
</dbReference>
<keyword evidence="10" id="KW-1185">Reference proteome</keyword>
<dbReference type="InterPro" id="IPR015500">
    <property type="entry name" value="Peptidase_S8_subtilisin-rel"/>
</dbReference>
<dbReference type="PRINTS" id="PR00723">
    <property type="entry name" value="SUBTILISIN"/>
</dbReference>
<protein>
    <recommendedName>
        <fullName evidence="11">Peptidase S8/S53 domain-containing protein</fullName>
    </recommendedName>
</protein>
<name>A0A2K8U3H0_9GAMM</name>
<dbReference type="KEGG" id="tsy:THSYN_03605"/>
<evidence type="ECO:0000256" key="4">
    <source>
        <dbReference type="ARBA" id="ARBA00022825"/>
    </source>
</evidence>
<evidence type="ECO:0000256" key="1">
    <source>
        <dbReference type="ARBA" id="ARBA00011073"/>
    </source>
</evidence>
<dbReference type="Pfam" id="PF00082">
    <property type="entry name" value="Peptidase_S8"/>
    <property type="match status" value="1"/>
</dbReference>
<dbReference type="SUPFAM" id="SSF52743">
    <property type="entry name" value="Subtilisin-like"/>
    <property type="match status" value="1"/>
</dbReference>
<dbReference type="InterPro" id="IPR051048">
    <property type="entry name" value="Peptidase_S8/S53_subtilisin"/>
</dbReference>
<dbReference type="SUPFAM" id="SSF52540">
    <property type="entry name" value="P-loop containing nucleoside triphosphate hydrolases"/>
    <property type="match status" value="1"/>
</dbReference>
<dbReference type="PROSITE" id="PS51892">
    <property type="entry name" value="SUBTILASE"/>
    <property type="match status" value="1"/>
</dbReference>
<dbReference type="OrthoDB" id="9782895at2"/>